<reference evidence="1" key="1">
    <citation type="submission" date="2018-05" db="EMBL/GenBank/DDBJ databases">
        <authorList>
            <person name="Lanie J.A."/>
            <person name="Ng W.-L."/>
            <person name="Kazmierczak K.M."/>
            <person name="Andrzejewski T.M."/>
            <person name="Davidsen T.M."/>
            <person name="Wayne K.J."/>
            <person name="Tettelin H."/>
            <person name="Glass J.I."/>
            <person name="Rusch D."/>
            <person name="Podicherti R."/>
            <person name="Tsui H.-C.T."/>
            <person name="Winkler M.E."/>
        </authorList>
    </citation>
    <scope>NUCLEOTIDE SEQUENCE</scope>
</reference>
<proteinExistence type="predicted"/>
<name>A0A382DKF3_9ZZZZ</name>
<organism evidence="1">
    <name type="scientific">marine metagenome</name>
    <dbReference type="NCBI Taxonomy" id="408172"/>
    <lineage>
        <taxon>unclassified sequences</taxon>
        <taxon>metagenomes</taxon>
        <taxon>ecological metagenomes</taxon>
    </lineage>
</organism>
<dbReference type="AlphaFoldDB" id="A0A382DKF3"/>
<sequence>MKSLQLIPSVALGIIFFSLNLAAADRESGFGKIPKPDELVSLDAVTLQTSTGKWFTVTVSFTPRKHPDPEKAFNEDFIDDVKLDLYICLRNDSREKKFKRERKREGTDYVVADLYDYYHSSVEILTLKVDNIRKELHFLISNELAERDGFNRTVKPVGHIVEMTLGGVPIAFKEGIVFEKYREESVLEKFKEFAQTKSKANEGLLLPAHLVSASYLSDAPAVKIGPSASASGL</sequence>
<dbReference type="EMBL" id="UINC01039679">
    <property type="protein sequence ID" value="SVB38512.1"/>
    <property type="molecule type" value="Genomic_DNA"/>
</dbReference>
<protein>
    <submittedName>
        <fullName evidence="1">Uncharacterized protein</fullName>
    </submittedName>
</protein>
<evidence type="ECO:0000313" key="1">
    <source>
        <dbReference type="EMBL" id="SVB38512.1"/>
    </source>
</evidence>
<accession>A0A382DKF3</accession>
<gene>
    <name evidence="1" type="ORF">METZ01_LOCUS191366</name>
</gene>